<keyword evidence="3" id="KW-1133">Transmembrane helix</keyword>
<dbReference type="Pfam" id="PF00990">
    <property type="entry name" value="GGDEF"/>
    <property type="match status" value="1"/>
</dbReference>
<gene>
    <name evidence="5" type="ORF">DXH95_01030</name>
</gene>
<comment type="catalytic activity">
    <reaction evidence="2">
        <text>2 GTP = 3',3'-c-di-GMP + 2 diphosphate</text>
        <dbReference type="Rhea" id="RHEA:24898"/>
        <dbReference type="ChEBI" id="CHEBI:33019"/>
        <dbReference type="ChEBI" id="CHEBI:37565"/>
        <dbReference type="ChEBI" id="CHEBI:58805"/>
        <dbReference type="EC" id="2.7.7.65"/>
    </reaction>
</comment>
<feature type="transmembrane region" description="Helical" evidence="3">
    <location>
        <begin position="118"/>
        <end position="138"/>
    </location>
</feature>
<dbReference type="GO" id="GO:1902201">
    <property type="term" value="P:negative regulation of bacterial-type flagellum-dependent cell motility"/>
    <property type="evidence" value="ECO:0007669"/>
    <property type="project" value="TreeGrafter"/>
</dbReference>
<feature type="transmembrane region" description="Helical" evidence="3">
    <location>
        <begin position="6"/>
        <end position="26"/>
    </location>
</feature>
<protein>
    <recommendedName>
        <fullName evidence="1">diguanylate cyclase</fullName>
        <ecNumber evidence="1">2.7.7.65</ecNumber>
    </recommendedName>
</protein>
<dbReference type="GO" id="GO:0005886">
    <property type="term" value="C:plasma membrane"/>
    <property type="evidence" value="ECO:0007669"/>
    <property type="project" value="TreeGrafter"/>
</dbReference>
<feature type="transmembrane region" description="Helical" evidence="3">
    <location>
        <begin position="188"/>
        <end position="208"/>
    </location>
</feature>
<keyword evidence="3" id="KW-0812">Transmembrane</keyword>
<dbReference type="InterPro" id="IPR000160">
    <property type="entry name" value="GGDEF_dom"/>
</dbReference>
<sequence length="391" mass="43149">MITDKIFFWVLPVMYGVFTAAFVTLARSESGASSAKKGAAAFGMGMLAIILDTQRTLFPSWFFTMAVPLHWLVLWYMADAFLVRHGDQTPVKPALALFFTGLAINLAATFIVDSVAIRVPNASIVAIALLTLALPRFFAHRAKRLDNITAFVIAMCWLCYIVRFAFYFTLDQSGEYARTSQWSQYMMIFYFTSAIFALSLAFLLMMAITSDLVARHFVAATVDPLTGVANRRGFERMLDEPHDVLPFHSVLMVDLDHFKQVNDTHGHGVGDGVLVAVSQTLISCCKGLGEVVRFGGEEFVVLLRPSERQAVLQVAELLRSAIAATRLGAPHHHLQVTASMGVAVLEPDENIDDAIRRADRALYRAKENGRNRVVFAETGKLNLHSVAAVSA</sequence>
<proteinExistence type="predicted"/>
<dbReference type="GO" id="GO:0043709">
    <property type="term" value="P:cell adhesion involved in single-species biofilm formation"/>
    <property type="evidence" value="ECO:0007669"/>
    <property type="project" value="TreeGrafter"/>
</dbReference>
<dbReference type="Gene3D" id="3.30.70.270">
    <property type="match status" value="1"/>
</dbReference>
<name>A0A371BEP3_9SPHN</name>
<dbReference type="AlphaFoldDB" id="A0A371BEP3"/>
<dbReference type="PROSITE" id="PS50887">
    <property type="entry name" value="GGDEF"/>
    <property type="match status" value="1"/>
</dbReference>
<dbReference type="EC" id="2.7.7.65" evidence="1"/>
<dbReference type="PANTHER" id="PTHR45138:SF9">
    <property type="entry name" value="DIGUANYLATE CYCLASE DGCM-RELATED"/>
    <property type="match status" value="1"/>
</dbReference>
<feature type="transmembrane region" description="Helical" evidence="3">
    <location>
        <begin position="61"/>
        <end position="82"/>
    </location>
</feature>
<comment type="caution">
    <text evidence="5">The sequence shown here is derived from an EMBL/GenBank/DDBJ whole genome shotgun (WGS) entry which is preliminary data.</text>
</comment>
<dbReference type="NCBIfam" id="TIGR00254">
    <property type="entry name" value="GGDEF"/>
    <property type="match status" value="1"/>
</dbReference>
<accession>A0A371BEP3</accession>
<dbReference type="FunFam" id="3.30.70.270:FF:000001">
    <property type="entry name" value="Diguanylate cyclase domain protein"/>
    <property type="match status" value="1"/>
</dbReference>
<reference evidence="6" key="1">
    <citation type="submission" date="2018-08" db="EMBL/GenBank/DDBJ databases">
        <authorList>
            <person name="Kim S.-J."/>
            <person name="Jung G.-Y."/>
        </authorList>
    </citation>
    <scope>NUCLEOTIDE SEQUENCE [LARGE SCALE GENOMIC DNA]</scope>
    <source>
        <strain evidence="6">GY_G</strain>
    </source>
</reference>
<evidence type="ECO:0000259" key="4">
    <source>
        <dbReference type="PROSITE" id="PS50887"/>
    </source>
</evidence>
<dbReference type="Proteomes" id="UP000263833">
    <property type="component" value="Unassembled WGS sequence"/>
</dbReference>
<keyword evidence="3" id="KW-0472">Membrane</keyword>
<dbReference type="CDD" id="cd01949">
    <property type="entry name" value="GGDEF"/>
    <property type="match status" value="1"/>
</dbReference>
<evidence type="ECO:0000256" key="3">
    <source>
        <dbReference type="SAM" id="Phobius"/>
    </source>
</evidence>
<evidence type="ECO:0000256" key="1">
    <source>
        <dbReference type="ARBA" id="ARBA00012528"/>
    </source>
</evidence>
<dbReference type="GO" id="GO:0052621">
    <property type="term" value="F:diguanylate cyclase activity"/>
    <property type="evidence" value="ECO:0007669"/>
    <property type="project" value="UniProtKB-EC"/>
</dbReference>
<evidence type="ECO:0000313" key="5">
    <source>
        <dbReference type="EMBL" id="RDV06062.1"/>
    </source>
</evidence>
<evidence type="ECO:0000256" key="2">
    <source>
        <dbReference type="ARBA" id="ARBA00034247"/>
    </source>
</evidence>
<dbReference type="SMART" id="SM00267">
    <property type="entry name" value="GGDEF"/>
    <property type="match status" value="1"/>
</dbReference>
<dbReference type="SUPFAM" id="SSF55073">
    <property type="entry name" value="Nucleotide cyclase"/>
    <property type="match status" value="1"/>
</dbReference>
<dbReference type="InterPro" id="IPR029787">
    <property type="entry name" value="Nucleotide_cyclase"/>
</dbReference>
<dbReference type="InterPro" id="IPR043128">
    <property type="entry name" value="Rev_trsase/Diguanyl_cyclase"/>
</dbReference>
<dbReference type="EMBL" id="QRGP01000001">
    <property type="protein sequence ID" value="RDV06062.1"/>
    <property type="molecule type" value="Genomic_DNA"/>
</dbReference>
<feature type="domain" description="GGDEF" evidence="4">
    <location>
        <begin position="246"/>
        <end position="378"/>
    </location>
</feature>
<dbReference type="PANTHER" id="PTHR45138">
    <property type="entry name" value="REGULATORY COMPONENTS OF SENSORY TRANSDUCTION SYSTEM"/>
    <property type="match status" value="1"/>
</dbReference>
<feature type="transmembrane region" description="Helical" evidence="3">
    <location>
        <begin position="150"/>
        <end position="168"/>
    </location>
</feature>
<dbReference type="InterPro" id="IPR050469">
    <property type="entry name" value="Diguanylate_Cyclase"/>
</dbReference>
<keyword evidence="6" id="KW-1185">Reference proteome</keyword>
<evidence type="ECO:0000313" key="6">
    <source>
        <dbReference type="Proteomes" id="UP000263833"/>
    </source>
</evidence>
<feature type="transmembrane region" description="Helical" evidence="3">
    <location>
        <begin position="94"/>
        <end position="112"/>
    </location>
</feature>
<organism evidence="5 6">
    <name type="scientific">Sphingorhabdus pulchriflava</name>
    <dbReference type="NCBI Taxonomy" id="2292257"/>
    <lineage>
        <taxon>Bacteria</taxon>
        <taxon>Pseudomonadati</taxon>
        <taxon>Pseudomonadota</taxon>
        <taxon>Alphaproteobacteria</taxon>
        <taxon>Sphingomonadales</taxon>
        <taxon>Sphingomonadaceae</taxon>
        <taxon>Sphingorhabdus</taxon>
    </lineage>
</organism>